<dbReference type="GO" id="GO:1990259">
    <property type="term" value="F:histone H2AQ104 methyltransferase activity"/>
    <property type="evidence" value="ECO:0007669"/>
    <property type="project" value="TreeGrafter"/>
</dbReference>
<dbReference type="GO" id="GO:0003723">
    <property type="term" value="F:RNA binding"/>
    <property type="evidence" value="ECO:0007669"/>
    <property type="project" value="TreeGrafter"/>
</dbReference>
<dbReference type="InterPro" id="IPR018812">
    <property type="entry name" value="SAK_HAD"/>
</dbReference>
<name>A0A6G1FS12_9PEZI</name>
<evidence type="ECO:0000313" key="3">
    <source>
        <dbReference type="EMBL" id="KAF1808481.1"/>
    </source>
</evidence>
<organism evidence="3">
    <name type="scientific">Eremomyces bilateralis CBS 781.70</name>
    <dbReference type="NCBI Taxonomy" id="1392243"/>
    <lineage>
        <taxon>Eukaryota</taxon>
        <taxon>Fungi</taxon>
        <taxon>Dikarya</taxon>
        <taxon>Ascomycota</taxon>
        <taxon>Pezizomycotina</taxon>
        <taxon>Dothideomycetes</taxon>
        <taxon>Dothideomycetes incertae sedis</taxon>
        <taxon>Eremomycetales</taxon>
        <taxon>Eremomycetaceae</taxon>
        <taxon>Eremomyces</taxon>
    </lineage>
</organism>
<dbReference type="Pfam" id="PF10307">
    <property type="entry name" value="HAD_SAK_1"/>
    <property type="match status" value="1"/>
</dbReference>
<feature type="non-terminal residue" evidence="3">
    <location>
        <position position="515"/>
    </location>
</feature>
<evidence type="ECO:0000313" key="4">
    <source>
        <dbReference type="Proteomes" id="UP000504638"/>
    </source>
</evidence>
<reference evidence="5" key="3">
    <citation type="submission" date="2025-04" db="UniProtKB">
        <authorList>
            <consortium name="RefSeq"/>
        </authorList>
    </citation>
    <scope>IDENTIFICATION</scope>
    <source>
        <strain evidence="5">CBS 781.70</strain>
    </source>
</reference>
<evidence type="ECO:0000256" key="1">
    <source>
        <dbReference type="SAM" id="MobiDB-lite"/>
    </source>
</evidence>
<dbReference type="RefSeq" id="XP_033530112.1">
    <property type="nucleotide sequence ID" value="XM_033675494.1"/>
</dbReference>
<feature type="compositionally biased region" description="Basic and acidic residues" evidence="1">
    <location>
        <begin position="489"/>
        <end position="504"/>
    </location>
</feature>
<dbReference type="GO" id="GO:0008649">
    <property type="term" value="F:rRNA methyltransferase activity"/>
    <property type="evidence" value="ECO:0007669"/>
    <property type="project" value="TreeGrafter"/>
</dbReference>
<gene>
    <name evidence="3 5" type="ORF">P152DRAFT_370096</name>
</gene>
<proteinExistence type="predicted"/>
<dbReference type="AlphaFoldDB" id="A0A6G1FS12"/>
<feature type="region of interest" description="Disordered" evidence="1">
    <location>
        <begin position="408"/>
        <end position="515"/>
    </location>
</feature>
<sequence>YTVTALRRWSCADKDLPGVDKIETIHVYDFDNTLFASPLPNKSLWNGQTIGQLGSPDVFLNGGWWHDSAILAATGEGVEKEEPRAWDGWWNEQIVDLVRLSMQQKDALCVLLTGRAERQFAELINRIVKSKGLEFDLITLKPAVGPSNQKFSSTMNFKLEFFTTLVNTYHRATEIRVYEDRPKHTKGFRDFFANLNRQLLNPVPPPPRGTIVAEVIQVPENATVLNAVTEVAEVQKMINNHNTAILAGTAPPTAIPFILRRTVFYTGYLIPAAASQQLQSLVHPPSNVSMSDIRYLANSILITPRPAPPSVLTKVGGIGRRLMWRVTGTACWEGKLWAARVAPIPSTEKVYTENNIPTVVLALRRGARPIDVSRIDNWQPVPVEKEFVFESTVGEKSLLRLEEEKFDYANPDKATSNPHPRPNQIPRGPTHSRGNAQQGKGLRNTGQGKGTKRMREDNDDDRDRDRGGRGGRGGHQRERGGQRGGRGGHRGDRGGRGRGGDRRQGQYRSLDDVGE</sequence>
<reference evidence="5" key="2">
    <citation type="submission" date="2020-04" db="EMBL/GenBank/DDBJ databases">
        <authorList>
            <consortium name="NCBI Genome Project"/>
        </authorList>
    </citation>
    <scope>NUCLEOTIDE SEQUENCE</scope>
    <source>
        <strain evidence="5">CBS 781.70</strain>
    </source>
</reference>
<dbReference type="OrthoDB" id="5596992at2759"/>
<dbReference type="Proteomes" id="UP000504638">
    <property type="component" value="Unplaced"/>
</dbReference>
<dbReference type="GO" id="GO:0032040">
    <property type="term" value="C:small-subunit processome"/>
    <property type="evidence" value="ECO:0007669"/>
    <property type="project" value="TreeGrafter"/>
</dbReference>
<keyword evidence="4" id="KW-1185">Reference proteome</keyword>
<dbReference type="GeneID" id="54416064"/>
<evidence type="ECO:0000259" key="2">
    <source>
        <dbReference type="Pfam" id="PF10307"/>
    </source>
</evidence>
<feature type="compositionally biased region" description="Basic and acidic residues" evidence="1">
    <location>
        <begin position="453"/>
        <end position="468"/>
    </location>
</feature>
<accession>A0A6G1FS12</accession>
<dbReference type="GO" id="GO:0031428">
    <property type="term" value="C:box C/D methylation guide snoRNP complex"/>
    <property type="evidence" value="ECO:0007669"/>
    <property type="project" value="TreeGrafter"/>
</dbReference>
<reference evidence="3 5" key="1">
    <citation type="submission" date="2020-01" db="EMBL/GenBank/DDBJ databases">
        <authorList>
            <consortium name="DOE Joint Genome Institute"/>
            <person name="Haridas S."/>
            <person name="Albert R."/>
            <person name="Binder M."/>
            <person name="Bloem J."/>
            <person name="Labutti K."/>
            <person name="Salamov A."/>
            <person name="Andreopoulos B."/>
            <person name="Baker S.E."/>
            <person name="Barry K."/>
            <person name="Bills G."/>
            <person name="Bluhm B.H."/>
            <person name="Cannon C."/>
            <person name="Castanera R."/>
            <person name="Culley D.E."/>
            <person name="Daum C."/>
            <person name="Ezra D."/>
            <person name="Gonzalez J.B."/>
            <person name="Henrissat B."/>
            <person name="Kuo A."/>
            <person name="Liang C."/>
            <person name="Lipzen A."/>
            <person name="Lutzoni F."/>
            <person name="Magnuson J."/>
            <person name="Mondo S."/>
            <person name="Nolan M."/>
            <person name="Ohm R."/>
            <person name="Pangilinan J."/>
            <person name="Park H.-J."/>
            <person name="Ramirez L."/>
            <person name="Alfaro M."/>
            <person name="Sun H."/>
            <person name="Tritt A."/>
            <person name="Yoshinaga Y."/>
            <person name="Zwiers L.-H."/>
            <person name="Turgeon B.G."/>
            <person name="Goodwin S.B."/>
            <person name="Spatafora J.W."/>
            <person name="Crous P.W."/>
            <person name="Grigoriev I.V."/>
        </authorList>
    </citation>
    <scope>NUCLEOTIDE SEQUENCE</scope>
    <source>
        <strain evidence="3 5">CBS 781.70</strain>
    </source>
</reference>
<feature type="non-terminal residue" evidence="3">
    <location>
        <position position="1"/>
    </location>
</feature>
<dbReference type="GO" id="GO:0000494">
    <property type="term" value="P:box C/D sno(s)RNA 3'-end processing"/>
    <property type="evidence" value="ECO:0007669"/>
    <property type="project" value="TreeGrafter"/>
</dbReference>
<evidence type="ECO:0000313" key="5">
    <source>
        <dbReference type="RefSeq" id="XP_033530112.1"/>
    </source>
</evidence>
<dbReference type="PANTHER" id="PTHR10335:SF23">
    <property type="entry name" value="OB FOLD-CONTAINING PROTEIN, NUCLEIC ACID BINDING"/>
    <property type="match status" value="1"/>
</dbReference>
<dbReference type="PANTHER" id="PTHR10335">
    <property type="entry name" value="RRNA 2-O-METHYLTRANSFERASE FIBRILLARIN"/>
    <property type="match status" value="1"/>
</dbReference>
<protein>
    <recommendedName>
        <fullName evidence="2">Swiss Army Knife RNA repair protein HAD domain-containing protein</fullName>
    </recommendedName>
</protein>
<dbReference type="EMBL" id="ML975183">
    <property type="protein sequence ID" value="KAF1808481.1"/>
    <property type="molecule type" value="Genomic_DNA"/>
</dbReference>
<feature type="domain" description="Swiss Army Knife RNA repair protein HAD" evidence="2">
    <location>
        <begin position="37"/>
        <end position="242"/>
    </location>
</feature>